<reference evidence="3 4" key="1">
    <citation type="journal article" date="2015" name="Plant Cell">
        <title>Oil accumulation by the oleaginous diatom Fistulifera solaris as revealed by the genome and transcriptome.</title>
        <authorList>
            <person name="Tanaka T."/>
            <person name="Maeda Y."/>
            <person name="Veluchamy A."/>
            <person name="Tanaka M."/>
            <person name="Abida H."/>
            <person name="Marechal E."/>
            <person name="Bowler C."/>
            <person name="Muto M."/>
            <person name="Sunaga Y."/>
            <person name="Tanaka M."/>
            <person name="Yoshino T."/>
            <person name="Taniguchi T."/>
            <person name="Fukuda Y."/>
            <person name="Nemoto M."/>
            <person name="Matsumoto M."/>
            <person name="Wong P.S."/>
            <person name="Aburatani S."/>
            <person name="Fujibuchi W."/>
        </authorList>
    </citation>
    <scope>NUCLEOTIDE SEQUENCE [LARGE SCALE GENOMIC DNA]</scope>
    <source>
        <strain evidence="3 4">JPCC DA0580</strain>
    </source>
</reference>
<organism evidence="3 4">
    <name type="scientific">Fistulifera solaris</name>
    <name type="common">Oleaginous diatom</name>
    <dbReference type="NCBI Taxonomy" id="1519565"/>
    <lineage>
        <taxon>Eukaryota</taxon>
        <taxon>Sar</taxon>
        <taxon>Stramenopiles</taxon>
        <taxon>Ochrophyta</taxon>
        <taxon>Bacillariophyta</taxon>
        <taxon>Bacillariophyceae</taxon>
        <taxon>Bacillariophycidae</taxon>
        <taxon>Naviculales</taxon>
        <taxon>Naviculaceae</taxon>
        <taxon>Fistulifera</taxon>
    </lineage>
</organism>
<accession>A0A1Z5JLP8</accession>
<keyword evidence="2" id="KW-0732">Signal</keyword>
<protein>
    <submittedName>
        <fullName evidence="3">Uncharacterized protein</fullName>
    </submittedName>
</protein>
<feature type="compositionally biased region" description="Low complexity" evidence="1">
    <location>
        <begin position="238"/>
        <end position="255"/>
    </location>
</feature>
<feature type="compositionally biased region" description="Low complexity" evidence="1">
    <location>
        <begin position="292"/>
        <end position="302"/>
    </location>
</feature>
<dbReference type="Proteomes" id="UP000198406">
    <property type="component" value="Unassembled WGS sequence"/>
</dbReference>
<feature type="region of interest" description="Disordered" evidence="1">
    <location>
        <begin position="232"/>
        <end position="303"/>
    </location>
</feature>
<evidence type="ECO:0000313" key="3">
    <source>
        <dbReference type="EMBL" id="GAX14909.1"/>
    </source>
</evidence>
<evidence type="ECO:0000256" key="1">
    <source>
        <dbReference type="SAM" id="MobiDB-lite"/>
    </source>
</evidence>
<comment type="caution">
    <text evidence="3">The sequence shown here is derived from an EMBL/GenBank/DDBJ whole genome shotgun (WGS) entry which is preliminary data.</text>
</comment>
<dbReference type="AlphaFoldDB" id="A0A1Z5JLP8"/>
<dbReference type="InParanoid" id="A0A1Z5JLP8"/>
<proteinExistence type="predicted"/>
<evidence type="ECO:0000313" key="4">
    <source>
        <dbReference type="Proteomes" id="UP000198406"/>
    </source>
</evidence>
<feature type="signal peptide" evidence="2">
    <location>
        <begin position="1"/>
        <end position="19"/>
    </location>
</feature>
<feature type="chain" id="PRO_5012599815" evidence="2">
    <location>
        <begin position="20"/>
        <end position="323"/>
    </location>
</feature>
<evidence type="ECO:0000256" key="2">
    <source>
        <dbReference type="SAM" id="SignalP"/>
    </source>
</evidence>
<sequence length="323" mass="34258">MKAVTLVPLLTALAREAQSQSLMKPTLPSARRLGRRALQNSSALCTFDAFIAGDCSYEEFCLPTEPNSAVSCQGLPTSTWTVELIYFELCYDDFDDLEGDLYNASIPLPPDGYCSTERGLFTFTQDVLTSVSLNHTITAPFQSAVLEDYNVVACPDSELPDFVFGINYCYDGCPLMASIDGTTCTGECTVCSDGVGLLNCSNLDPTFVYECSPDFTADDIYQELLSYLGKEEETPNAVPVTSPVETPVTSPVETPIATPADTSAGTPVAEPPAVSPTTSEEGEEPIAPVSPSNTTNNTSSSSAGMSGGFAVALAFAGYSLLVY</sequence>
<name>A0A1Z5JLP8_FISSO</name>
<dbReference type="EMBL" id="BDSP01000084">
    <property type="protein sequence ID" value="GAX14909.1"/>
    <property type="molecule type" value="Genomic_DNA"/>
</dbReference>
<keyword evidence="4" id="KW-1185">Reference proteome</keyword>
<gene>
    <name evidence="3" type="ORF">FisN_29Lh130</name>
</gene>